<dbReference type="RefSeq" id="WP_066150558.1">
    <property type="nucleotide sequence ID" value="NZ_CP020814.1"/>
</dbReference>
<evidence type="ECO:0000313" key="3">
    <source>
        <dbReference type="Proteomes" id="UP000193006"/>
    </source>
</evidence>
<proteinExistence type="predicted"/>
<evidence type="ECO:0000313" key="2">
    <source>
        <dbReference type="EMBL" id="ARK31128.1"/>
    </source>
</evidence>
<feature type="compositionally biased region" description="Polar residues" evidence="1">
    <location>
        <begin position="52"/>
        <end position="65"/>
    </location>
</feature>
<accession>A0A1X9MCI9</accession>
<dbReference type="InterPro" id="IPR025953">
    <property type="entry name" value="YlbD_coat"/>
</dbReference>
<feature type="compositionally biased region" description="Polar residues" evidence="1">
    <location>
        <begin position="122"/>
        <end position="137"/>
    </location>
</feature>
<organism evidence="2 3">
    <name type="scientific">Halalkalibacter krulwichiae</name>
    <dbReference type="NCBI Taxonomy" id="199441"/>
    <lineage>
        <taxon>Bacteria</taxon>
        <taxon>Bacillati</taxon>
        <taxon>Bacillota</taxon>
        <taxon>Bacilli</taxon>
        <taxon>Bacillales</taxon>
        <taxon>Bacillaceae</taxon>
        <taxon>Halalkalibacter</taxon>
    </lineage>
</organism>
<sequence length="146" mass="16720">MSSNQGLHPSIQQFKQFMKEHPLLVKEVKENKRTLQELYEEWMIVGGEHEQWTSYKLNNDSPTSKQPEKEGEEDSADSIESSQSTGDALGQIMGIVKRMNVQDLQNHLAQFSSVLTNVQNVMQSFQKPSNPSNQSPQDHPFAFRRD</sequence>
<dbReference type="Proteomes" id="UP000193006">
    <property type="component" value="Chromosome"/>
</dbReference>
<dbReference type="AlphaFoldDB" id="A0A1X9MCI9"/>
<dbReference type="Pfam" id="PF14071">
    <property type="entry name" value="YlbD_coat"/>
    <property type="match status" value="1"/>
</dbReference>
<gene>
    <name evidence="2" type="ORF">BkAM31D_15435</name>
</gene>
<reference evidence="2 3" key="1">
    <citation type="submission" date="2017-04" db="EMBL/GenBank/DDBJ databases">
        <title>Bacillus krulwichiae AM31D Genome sequencing and assembly.</title>
        <authorList>
            <person name="Krulwich T.A."/>
            <person name="Anastor L."/>
            <person name="Ehrlich R."/>
            <person name="Ehrlich G.D."/>
            <person name="Janto B."/>
        </authorList>
    </citation>
    <scope>NUCLEOTIDE SEQUENCE [LARGE SCALE GENOMIC DNA]</scope>
    <source>
        <strain evidence="2 3">AM31D</strain>
    </source>
</reference>
<dbReference type="STRING" id="199441.BkAM31D_15435"/>
<dbReference type="EMBL" id="CP020814">
    <property type="protein sequence ID" value="ARK31128.1"/>
    <property type="molecule type" value="Genomic_DNA"/>
</dbReference>
<feature type="region of interest" description="Disordered" evidence="1">
    <location>
        <begin position="122"/>
        <end position="146"/>
    </location>
</feature>
<name>A0A1X9MCI9_9BACI</name>
<keyword evidence="3" id="KW-1185">Reference proteome</keyword>
<feature type="region of interest" description="Disordered" evidence="1">
    <location>
        <begin position="51"/>
        <end position="86"/>
    </location>
</feature>
<evidence type="ECO:0000256" key="1">
    <source>
        <dbReference type="SAM" id="MobiDB-lite"/>
    </source>
</evidence>
<protein>
    <submittedName>
        <fullName evidence="2">Uncharacterized protein</fullName>
    </submittedName>
</protein>
<dbReference type="KEGG" id="bkw:BkAM31D_15435"/>